<dbReference type="AlphaFoldDB" id="A0A143CAK9"/>
<dbReference type="InterPro" id="IPR036736">
    <property type="entry name" value="ACP-like_sf"/>
</dbReference>
<dbReference type="PANTHER" id="PTHR45527:SF1">
    <property type="entry name" value="FATTY ACID SYNTHASE"/>
    <property type="match status" value="1"/>
</dbReference>
<evidence type="ECO:0000313" key="4">
    <source>
        <dbReference type="Proteomes" id="UP000076096"/>
    </source>
</evidence>
<organism evidence="3 4">
    <name type="scientific">Streptomyces qaidamensis</name>
    <dbReference type="NCBI Taxonomy" id="1783515"/>
    <lineage>
        <taxon>Bacteria</taxon>
        <taxon>Bacillati</taxon>
        <taxon>Actinomycetota</taxon>
        <taxon>Actinomycetes</taxon>
        <taxon>Kitasatosporales</taxon>
        <taxon>Streptomycetaceae</taxon>
        <taxon>Streptomyces</taxon>
        <taxon>Streptomyces aurantiacus group</taxon>
    </lineage>
</organism>
<dbReference type="STRING" id="1783515.A4E84_34355"/>
<feature type="region of interest" description="Disordered" evidence="1">
    <location>
        <begin position="163"/>
        <end position="205"/>
    </location>
</feature>
<protein>
    <recommendedName>
        <fullName evidence="2">Carrier domain-containing protein</fullName>
    </recommendedName>
</protein>
<feature type="domain" description="Carrier" evidence="2">
    <location>
        <begin position="116"/>
        <end position="196"/>
    </location>
</feature>
<dbReference type="InterPro" id="IPR029058">
    <property type="entry name" value="AB_hydrolase_fold"/>
</dbReference>
<dbReference type="SUPFAM" id="SSF47336">
    <property type="entry name" value="ACP-like"/>
    <property type="match status" value="1"/>
</dbReference>
<dbReference type="InterPro" id="IPR025110">
    <property type="entry name" value="AMP-bd_C"/>
</dbReference>
<evidence type="ECO:0000256" key="1">
    <source>
        <dbReference type="SAM" id="MobiDB-lite"/>
    </source>
</evidence>
<reference evidence="4" key="1">
    <citation type="submission" date="2016-04" db="EMBL/GenBank/DDBJ databases">
        <authorList>
            <person name="Zhang B."/>
        </authorList>
    </citation>
    <scope>NUCLEOTIDE SEQUENCE [LARGE SCALE GENOMIC DNA]</scope>
    <source>
        <strain evidence="4">S10</strain>
    </source>
</reference>
<evidence type="ECO:0000313" key="3">
    <source>
        <dbReference type="EMBL" id="AMW14130.1"/>
    </source>
</evidence>
<name>A0A143CAK9_9ACTN</name>
<proteinExistence type="predicted"/>
<dbReference type="GO" id="GO:0043041">
    <property type="term" value="P:amino acid activation for nonribosomal peptide biosynthetic process"/>
    <property type="evidence" value="ECO:0007669"/>
    <property type="project" value="TreeGrafter"/>
</dbReference>
<feature type="compositionally biased region" description="Low complexity" evidence="1">
    <location>
        <begin position="184"/>
        <end position="198"/>
    </location>
</feature>
<dbReference type="PROSITE" id="PS50075">
    <property type="entry name" value="CARRIER"/>
    <property type="match status" value="1"/>
</dbReference>
<dbReference type="Pfam" id="PF00550">
    <property type="entry name" value="PP-binding"/>
    <property type="match status" value="1"/>
</dbReference>
<evidence type="ECO:0000259" key="2">
    <source>
        <dbReference type="PROSITE" id="PS50075"/>
    </source>
</evidence>
<dbReference type="InterPro" id="IPR009081">
    <property type="entry name" value="PP-bd_ACP"/>
</dbReference>
<dbReference type="EMBL" id="CP015098">
    <property type="protein sequence ID" value="AMW14130.1"/>
    <property type="molecule type" value="Genomic_DNA"/>
</dbReference>
<dbReference type="SUPFAM" id="SSF56801">
    <property type="entry name" value="Acetyl-CoA synthetase-like"/>
    <property type="match status" value="1"/>
</dbReference>
<accession>A0A143CAK9</accession>
<dbReference type="GO" id="GO:0031177">
    <property type="term" value="F:phosphopantetheine binding"/>
    <property type="evidence" value="ECO:0007669"/>
    <property type="project" value="TreeGrafter"/>
</dbReference>
<dbReference type="GO" id="GO:0044550">
    <property type="term" value="P:secondary metabolite biosynthetic process"/>
    <property type="evidence" value="ECO:0007669"/>
    <property type="project" value="TreeGrafter"/>
</dbReference>
<dbReference type="RefSeq" id="WP_062930274.1">
    <property type="nucleotide sequence ID" value="NZ_CP015098.1"/>
</dbReference>
<dbReference type="Pfam" id="PF13193">
    <property type="entry name" value="AMP-binding_C"/>
    <property type="match status" value="1"/>
</dbReference>
<dbReference type="PANTHER" id="PTHR45527">
    <property type="entry name" value="NONRIBOSOMAL PEPTIDE SYNTHETASE"/>
    <property type="match status" value="1"/>
</dbReference>
<dbReference type="Proteomes" id="UP000076096">
    <property type="component" value="Chromosome"/>
</dbReference>
<gene>
    <name evidence="3" type="ORF">A4E84_34355</name>
</gene>
<sequence length="205" mass="20809">MRAFVLDEWLAPVPVGVAGELTGHPAPARAAVTVRADASGEGPLVACVVPAGDRPDADDGALGRTVRDHAAQALPQYTVPSAVVVLDALPLTVNGKLDGAALPEPDVAASAGAGREPATEQERILCEAFARVLGLPTVGVDDDFFALGGHALPATRPVSRVRTVLGGEPPNVRSSPRPRRPHSRAGSPARAASGRRPGPSGGASE</sequence>
<dbReference type="GO" id="GO:0005829">
    <property type="term" value="C:cytosol"/>
    <property type="evidence" value="ECO:0007669"/>
    <property type="project" value="TreeGrafter"/>
</dbReference>
<dbReference type="InterPro" id="IPR045851">
    <property type="entry name" value="AMP-bd_C_sf"/>
</dbReference>
<dbReference type="KEGG" id="stsi:A4E84_34355"/>
<dbReference type="Gene3D" id="3.40.50.1820">
    <property type="entry name" value="alpha/beta hydrolase"/>
    <property type="match status" value="1"/>
</dbReference>
<dbReference type="Gene3D" id="3.30.300.30">
    <property type="match status" value="1"/>
</dbReference>
<keyword evidence="4" id="KW-1185">Reference proteome</keyword>